<dbReference type="GO" id="GO:0005886">
    <property type="term" value="C:plasma membrane"/>
    <property type="evidence" value="ECO:0007669"/>
    <property type="project" value="TreeGrafter"/>
</dbReference>
<dbReference type="InterPro" id="IPR000160">
    <property type="entry name" value="GGDEF_dom"/>
</dbReference>
<keyword evidence="3" id="KW-1185">Reference proteome</keyword>
<dbReference type="GO" id="GO:0052621">
    <property type="term" value="F:diguanylate cyclase activity"/>
    <property type="evidence" value="ECO:0007669"/>
    <property type="project" value="TreeGrafter"/>
</dbReference>
<evidence type="ECO:0000313" key="2">
    <source>
        <dbReference type="EMBL" id="MBG0563831.1"/>
    </source>
</evidence>
<proteinExistence type="predicted"/>
<dbReference type="PANTHER" id="PTHR45138:SF24">
    <property type="entry name" value="DIGUANYLATE CYCLASE DGCC-RELATED"/>
    <property type="match status" value="1"/>
</dbReference>
<name>A0A931CC16_9ACTN</name>
<accession>A0A931CC16</accession>
<dbReference type="SUPFAM" id="SSF55073">
    <property type="entry name" value="Nucleotide cyclase"/>
    <property type="match status" value="1"/>
</dbReference>
<dbReference type="Gene3D" id="3.30.70.270">
    <property type="match status" value="1"/>
</dbReference>
<gene>
    <name evidence="2" type="ORF">I4J89_20510</name>
</gene>
<evidence type="ECO:0000259" key="1">
    <source>
        <dbReference type="PROSITE" id="PS50887"/>
    </source>
</evidence>
<sequence length="527" mass="55988">MRETTRQAVRLLEQAQTGDASTALAEAEAKLREATGDIADGPACMHFVRAVAFLAGGDPRKAIAAAELTLHAAAREDSGGWQAAALGTRAWQRLRLGEADAAEHDLDGVLRDLVTAEALVAGEPDPVAAVNARVAIAIGYYELRLYELVEPQFRTAYEMSSTDAEQNGNRAMWLLNLAEIHLRWALELYQVGQVAEAESHTAGAEAYARRAAAEVDGADADTWRDNALLFEACSRADRHDPASAAVDIAYYTERLEKRGFTGPALTLSRPFQGVALSRSGHIEEALRVMEAAVAALPPDGEWLIAASTYRTQAVLMANQGSREAKATLAYGDTLAAALWRQRLNTLHAARTVHDLEALRQQHEQMARAVELDPLTGVANRRAFDRALAEAATGSQRIAVLIIDTDGFKQINDTYGHAAGDSALRAIAAALAAQVDGRGLLARLGGDEFAVLLDDTCAAEAAAVAVRMVHAVRDIPDCPATLSIGVADGLATALPDAVARADEAMYEIKRAGGDGVRVSEPGTTAMAA</sequence>
<dbReference type="PROSITE" id="PS50887">
    <property type="entry name" value="GGDEF"/>
    <property type="match status" value="1"/>
</dbReference>
<protein>
    <submittedName>
        <fullName evidence="2">GGDEF domain-containing protein</fullName>
    </submittedName>
</protein>
<organism evidence="2 3">
    <name type="scientific">Actinoplanes aureus</name>
    <dbReference type="NCBI Taxonomy" id="2792083"/>
    <lineage>
        <taxon>Bacteria</taxon>
        <taxon>Bacillati</taxon>
        <taxon>Actinomycetota</taxon>
        <taxon>Actinomycetes</taxon>
        <taxon>Micromonosporales</taxon>
        <taxon>Micromonosporaceae</taxon>
        <taxon>Actinoplanes</taxon>
    </lineage>
</organism>
<dbReference type="InterPro" id="IPR050469">
    <property type="entry name" value="Diguanylate_Cyclase"/>
</dbReference>
<dbReference type="InterPro" id="IPR029787">
    <property type="entry name" value="Nucleotide_cyclase"/>
</dbReference>
<evidence type="ECO:0000313" key="3">
    <source>
        <dbReference type="Proteomes" id="UP000598146"/>
    </source>
</evidence>
<dbReference type="PANTHER" id="PTHR45138">
    <property type="entry name" value="REGULATORY COMPONENTS OF SENSORY TRANSDUCTION SYSTEM"/>
    <property type="match status" value="1"/>
</dbReference>
<dbReference type="InterPro" id="IPR011990">
    <property type="entry name" value="TPR-like_helical_dom_sf"/>
</dbReference>
<dbReference type="GO" id="GO:1902201">
    <property type="term" value="P:negative regulation of bacterial-type flagellum-dependent cell motility"/>
    <property type="evidence" value="ECO:0007669"/>
    <property type="project" value="TreeGrafter"/>
</dbReference>
<feature type="domain" description="GGDEF" evidence="1">
    <location>
        <begin position="395"/>
        <end position="520"/>
    </location>
</feature>
<dbReference type="SMART" id="SM00267">
    <property type="entry name" value="GGDEF"/>
    <property type="match status" value="1"/>
</dbReference>
<comment type="caution">
    <text evidence="2">The sequence shown here is derived from an EMBL/GenBank/DDBJ whole genome shotgun (WGS) entry which is preliminary data.</text>
</comment>
<dbReference type="Pfam" id="PF00990">
    <property type="entry name" value="GGDEF"/>
    <property type="match status" value="1"/>
</dbReference>
<dbReference type="GO" id="GO:0043709">
    <property type="term" value="P:cell adhesion involved in single-species biofilm formation"/>
    <property type="evidence" value="ECO:0007669"/>
    <property type="project" value="TreeGrafter"/>
</dbReference>
<dbReference type="RefSeq" id="WP_196415614.1">
    <property type="nucleotide sequence ID" value="NZ_JADQTO010000009.1"/>
</dbReference>
<dbReference type="Gene3D" id="1.25.40.10">
    <property type="entry name" value="Tetratricopeptide repeat domain"/>
    <property type="match status" value="1"/>
</dbReference>
<dbReference type="Proteomes" id="UP000598146">
    <property type="component" value="Unassembled WGS sequence"/>
</dbReference>
<dbReference type="EMBL" id="JADQTO010000009">
    <property type="protein sequence ID" value="MBG0563831.1"/>
    <property type="molecule type" value="Genomic_DNA"/>
</dbReference>
<dbReference type="CDD" id="cd01949">
    <property type="entry name" value="GGDEF"/>
    <property type="match status" value="1"/>
</dbReference>
<dbReference type="InterPro" id="IPR043128">
    <property type="entry name" value="Rev_trsase/Diguanyl_cyclase"/>
</dbReference>
<dbReference type="NCBIfam" id="TIGR00254">
    <property type="entry name" value="GGDEF"/>
    <property type="match status" value="1"/>
</dbReference>
<reference evidence="2" key="1">
    <citation type="submission" date="2020-11" db="EMBL/GenBank/DDBJ databases">
        <title>Isolation and identification of active actinomycetes.</title>
        <authorList>
            <person name="Sun X."/>
        </authorList>
    </citation>
    <scope>NUCLEOTIDE SEQUENCE</scope>
    <source>
        <strain evidence="2">NEAU-A11</strain>
    </source>
</reference>
<dbReference type="AlphaFoldDB" id="A0A931CC16"/>